<dbReference type="PANTHER" id="PTHR12553">
    <property type="entry name" value="ZINC PHOSPHODIESTERASE ELAC PROTEIN 2"/>
    <property type="match status" value="1"/>
</dbReference>
<keyword evidence="8" id="KW-0255">Endonuclease</keyword>
<comment type="cofactor">
    <cofactor evidence="2">
        <name>Zn(2+)</name>
        <dbReference type="ChEBI" id="CHEBI:29105"/>
    </cofactor>
</comment>
<dbReference type="GO" id="GO:0042781">
    <property type="term" value="F:3'-tRNA processing endoribonuclease activity"/>
    <property type="evidence" value="ECO:0007669"/>
    <property type="project" value="UniProtKB-EC"/>
</dbReference>
<comment type="catalytic activity">
    <reaction evidence="1">
        <text>Endonucleolytic cleavage of RNA, removing extra 3' nucleotides from tRNA precursor, generating 3' termini of tRNAs. A 3'-hydroxy group is left at the tRNA terminus and a 5'-phosphoryl group is left at the trailer molecule.</text>
        <dbReference type="EC" id="3.1.26.11"/>
    </reaction>
</comment>
<organism evidence="14 15">
    <name type="scientific">Colletotrichum musicola</name>
    <dbReference type="NCBI Taxonomy" id="2175873"/>
    <lineage>
        <taxon>Eukaryota</taxon>
        <taxon>Fungi</taxon>
        <taxon>Dikarya</taxon>
        <taxon>Ascomycota</taxon>
        <taxon>Pezizomycotina</taxon>
        <taxon>Sordariomycetes</taxon>
        <taxon>Hypocreomycetidae</taxon>
        <taxon>Glomerellales</taxon>
        <taxon>Glomerellaceae</taxon>
        <taxon>Colletotrichum</taxon>
        <taxon>Colletotrichum orchidearum species complex</taxon>
    </lineage>
</organism>
<evidence type="ECO:0000313" key="15">
    <source>
        <dbReference type="Proteomes" id="UP000639643"/>
    </source>
</evidence>
<dbReference type="AlphaFoldDB" id="A0A8H6K8P7"/>
<dbReference type="Gene3D" id="3.60.15.10">
    <property type="entry name" value="Ribonuclease Z/Hydroxyacylglutathione hydrolase-like"/>
    <property type="match status" value="2"/>
</dbReference>
<dbReference type="GO" id="GO:0046872">
    <property type="term" value="F:metal ion binding"/>
    <property type="evidence" value="ECO:0007669"/>
    <property type="project" value="UniProtKB-KW"/>
</dbReference>
<feature type="region of interest" description="Disordered" evidence="11">
    <location>
        <begin position="1"/>
        <end position="64"/>
    </location>
</feature>
<dbReference type="InterPro" id="IPR027794">
    <property type="entry name" value="tRNase_Z_dom"/>
</dbReference>
<comment type="caution">
    <text evidence="14">The sequence shown here is derived from an EMBL/GenBank/DDBJ whole genome shotgun (WGS) entry which is preliminary data.</text>
</comment>
<dbReference type="EC" id="3.1.26.11" evidence="4"/>
<evidence type="ECO:0000256" key="6">
    <source>
        <dbReference type="ARBA" id="ARBA00022722"/>
    </source>
</evidence>
<feature type="domain" description="Metallo-beta-lactamase" evidence="12">
    <location>
        <begin position="714"/>
        <end position="919"/>
    </location>
</feature>
<dbReference type="PANTHER" id="PTHR12553:SF49">
    <property type="entry name" value="ZINC PHOSPHODIESTERASE ELAC PROTEIN 2"/>
    <property type="match status" value="1"/>
</dbReference>
<comment type="similarity">
    <text evidence="3">Belongs to the RNase Z family.</text>
</comment>
<dbReference type="CDD" id="cd07718">
    <property type="entry name" value="RNaseZ_ELAC1_ELAC2-C-term-like_MBL-fold"/>
    <property type="match status" value="1"/>
</dbReference>
<keyword evidence="10" id="KW-0862">Zinc</keyword>
<dbReference type="InterPro" id="IPR001279">
    <property type="entry name" value="Metallo-B-lactamas"/>
</dbReference>
<dbReference type="GO" id="GO:1990180">
    <property type="term" value="P:mitochondrial tRNA 3'-end processing"/>
    <property type="evidence" value="ECO:0007669"/>
    <property type="project" value="TreeGrafter"/>
</dbReference>
<keyword evidence="7" id="KW-0479">Metal-binding</keyword>
<evidence type="ECO:0000313" key="14">
    <source>
        <dbReference type="EMBL" id="KAF6826536.1"/>
    </source>
</evidence>
<evidence type="ECO:0000256" key="4">
    <source>
        <dbReference type="ARBA" id="ARBA00012477"/>
    </source>
</evidence>
<dbReference type="EMBL" id="WIGM01000397">
    <property type="protein sequence ID" value="KAF6826536.1"/>
    <property type="molecule type" value="Genomic_DNA"/>
</dbReference>
<reference evidence="14" key="1">
    <citation type="journal article" date="2020" name="Phytopathology">
        <title>Genome Sequence Resources of Colletotrichum truncatum, C. plurivorum, C. musicola, and C. sojae: Four Species Pathogenic to Soybean (Glycine max).</title>
        <authorList>
            <person name="Rogerio F."/>
            <person name="Boufleur T.R."/>
            <person name="Ciampi-Guillardi M."/>
            <person name="Sukno S.A."/>
            <person name="Thon M.R."/>
            <person name="Massola Junior N.S."/>
            <person name="Baroncelli R."/>
        </authorList>
    </citation>
    <scope>NUCLEOTIDE SEQUENCE</scope>
    <source>
        <strain evidence="14">LFN0074</strain>
    </source>
</reference>
<dbReference type="GO" id="GO:0005739">
    <property type="term" value="C:mitochondrion"/>
    <property type="evidence" value="ECO:0007669"/>
    <property type="project" value="TreeGrafter"/>
</dbReference>
<evidence type="ECO:0000256" key="3">
    <source>
        <dbReference type="ARBA" id="ARBA00007823"/>
    </source>
</evidence>
<evidence type="ECO:0000256" key="9">
    <source>
        <dbReference type="ARBA" id="ARBA00022801"/>
    </source>
</evidence>
<name>A0A8H6K8P7_9PEZI</name>
<dbReference type="Pfam" id="PF13691">
    <property type="entry name" value="Lactamase_B_4"/>
    <property type="match status" value="1"/>
</dbReference>
<keyword evidence="9" id="KW-0378">Hydrolase</keyword>
<dbReference type="InterPro" id="IPR036866">
    <property type="entry name" value="RibonucZ/Hydroxyglut_hydro"/>
</dbReference>
<evidence type="ECO:0000256" key="5">
    <source>
        <dbReference type="ARBA" id="ARBA00022694"/>
    </source>
</evidence>
<accession>A0A8H6K8P7</accession>
<keyword evidence="5" id="KW-0819">tRNA processing</keyword>
<dbReference type="SUPFAM" id="SSF56281">
    <property type="entry name" value="Metallo-hydrolase/oxidoreductase"/>
    <property type="match status" value="1"/>
</dbReference>
<evidence type="ECO:0000256" key="11">
    <source>
        <dbReference type="SAM" id="MobiDB-lite"/>
    </source>
</evidence>
<evidence type="ECO:0000259" key="12">
    <source>
        <dbReference type="Pfam" id="PF12706"/>
    </source>
</evidence>
<evidence type="ECO:0000256" key="8">
    <source>
        <dbReference type="ARBA" id="ARBA00022759"/>
    </source>
</evidence>
<feature type="domain" description="tRNase Z endonuclease" evidence="13">
    <location>
        <begin position="153"/>
        <end position="213"/>
    </location>
</feature>
<evidence type="ECO:0000256" key="7">
    <source>
        <dbReference type="ARBA" id="ARBA00022723"/>
    </source>
</evidence>
<evidence type="ECO:0000259" key="13">
    <source>
        <dbReference type="Pfam" id="PF13691"/>
    </source>
</evidence>
<dbReference type="Pfam" id="PF12706">
    <property type="entry name" value="Lactamase_B_2"/>
    <property type="match status" value="1"/>
</dbReference>
<sequence length="981" mass="109414">MSYRNTSKHLGYAFSRRPNNKPPSPFTKLRKTWQERSPTETPFKAGREPPPWLSGERKPRAWSPPTAEDFHSIVFHPQPGRSSNGPIIAGDPESFPGQNAYLYPTGWNKAIPENPRSWVNNFHLLSGPSPIPKLPVPWKPYHRAGSMTNHVDIATVPTADTGGSLLLHFDHRRYLFGRVSEGTQRALTQRKYALAKLEKLFLSGQTSWETMGGLLGMMLTVADVLDGSRRDFQQQNETRKKTGKPELAMKGPECIEVHGARNLAYSIATARSFIFRKGIPIRPFEVNEDPRLADSDKATPDFEDDAISVWKVPIFSETSPVPVTSRKRSHEVMTAEDEALQDGSSAAVSPEQQQKIDLESIHATVDHMFNSDWSLDALCETKLHKVSLPATIFVREDGRIKRYRGPLPGDKNVDVPDIDVLVRYPWPATMVKVLPPPAAGPDMSVCYVVKNKGRRGKMNPAVAIQRGVPKFRLKELADGKTVKDAKGEDVTPDMVMGAPLKPCGFAVIDMPNTSMVDSFLARPEWKNAALLDNVPVFYWILGPTVIDNARVQSFMKERSDVRHKVIAPDVSPNMLSFESHALMLAKLRRIDPERFPLLDFNNTVRDLSFIGPNVEAGRVGARTNLSPVFGFKDDEIAPFPTFEEANNLEEDILAMAKSAQAKIQDPKFLADVEQAEQDIPNRDAEVIPLGTGSALPSKYRNVSSTLIRVPQYGNYLLDCGENTVGQLRRAFPADEANSILQNLRCIVISHMHADHQLGTASMLRAWAKATAHLSPQPKLGVIGPKAIEGFLREYSRIEDIAWDRLVFPRPIWPKTTKAELPADHPTGLASCYLVPVEHCQHAFAPVLTWPSGLKIAYSGDCRPSADLVEVGRGATLLIHESTFDDDMMSDALAKKHSTMGEALDVADRMGARRVLLTHFSQRYARIPLVESRRTRTGADQVVLLALDQMRVKLGEFRHAQAFLPAIRRFFETDSEKTKEED</sequence>
<dbReference type="OrthoDB" id="527344at2759"/>
<gene>
    <name evidence="14" type="ORF">CMUS01_09401</name>
</gene>
<evidence type="ECO:0000256" key="10">
    <source>
        <dbReference type="ARBA" id="ARBA00022833"/>
    </source>
</evidence>
<proteinExistence type="inferred from homology"/>
<keyword evidence="6" id="KW-0540">Nuclease</keyword>
<evidence type="ECO:0000256" key="1">
    <source>
        <dbReference type="ARBA" id="ARBA00000402"/>
    </source>
</evidence>
<protein>
    <recommendedName>
        <fullName evidence="4">ribonuclease Z</fullName>
        <ecNumber evidence="4">3.1.26.11</ecNumber>
    </recommendedName>
</protein>
<dbReference type="InterPro" id="IPR047151">
    <property type="entry name" value="RNZ2-like"/>
</dbReference>
<evidence type="ECO:0000256" key="2">
    <source>
        <dbReference type="ARBA" id="ARBA00001947"/>
    </source>
</evidence>
<dbReference type="Proteomes" id="UP000639643">
    <property type="component" value="Unassembled WGS sequence"/>
</dbReference>
<keyword evidence="15" id="KW-1185">Reference proteome</keyword>